<gene>
    <name evidence="1" type="ORF">ACJMK2_030659</name>
    <name evidence="2" type="ORF">ACJMK2_030761</name>
</gene>
<dbReference type="EMBL" id="JBJQND010000004">
    <property type="protein sequence ID" value="KAL3878294.1"/>
    <property type="molecule type" value="Genomic_DNA"/>
</dbReference>
<reference evidence="1 3" key="1">
    <citation type="submission" date="2024-11" db="EMBL/GenBank/DDBJ databases">
        <title>Chromosome-level genome assembly of the freshwater bivalve Anodonta woodiana.</title>
        <authorList>
            <person name="Chen X."/>
        </authorList>
    </citation>
    <scope>NUCLEOTIDE SEQUENCE [LARGE SCALE GENOMIC DNA]</scope>
    <source>
        <strain evidence="1">MN2024</strain>
        <tissue evidence="1">Gills</tissue>
    </source>
</reference>
<protein>
    <submittedName>
        <fullName evidence="1">Uncharacterized protein</fullName>
    </submittedName>
</protein>
<evidence type="ECO:0000313" key="3">
    <source>
        <dbReference type="Proteomes" id="UP001634394"/>
    </source>
</evidence>
<dbReference type="EMBL" id="JBJQND010000004">
    <property type="protein sequence ID" value="KAL3878408.1"/>
    <property type="molecule type" value="Genomic_DNA"/>
</dbReference>
<evidence type="ECO:0000313" key="1">
    <source>
        <dbReference type="EMBL" id="KAL3878294.1"/>
    </source>
</evidence>
<proteinExistence type="predicted"/>
<accession>A0ABD3WWD6</accession>
<sequence>MEQVVRYDGVVEFFVTGRCIQSAEWSQLNLNQTRYNKLRKTYTKDYVNTIERNGIIHATAPDKLHKILSDGGFRPGRKSIPGCTLDSFVWFGIKIGQTEVDALKDFYTVSCKMEKQDILEGLGIIESSDVIDCSSIANSPCFEPTSRYGEFKLAFEIQNVLNAYSQQFCPDKAKPDFRILGTFIYKMEIMHTVLVCPPGTPGTSKYPLLDQKQTSVIREDPEKEGTFIWCPDSTGDKDNAAQDHTKRGPFRRWEHVTYAFYVKYGEILKLNNVSSNLSVCIYLDPQNKFEPSSINDTIQKFLSKVSEQSAIKTKRAFVNLLMRSVRGYLDDEKVFEKMNILYMYKPVDLDTVVDRVEKLLDGDDFDWSPLIKWMKDVQKTKNTAVLSSIYRYLNKITQLCREKLRINDMPQ</sequence>
<evidence type="ECO:0000313" key="2">
    <source>
        <dbReference type="EMBL" id="KAL3878408.1"/>
    </source>
</evidence>
<organism evidence="1 3">
    <name type="scientific">Sinanodonta woodiana</name>
    <name type="common">Chinese pond mussel</name>
    <name type="synonym">Anodonta woodiana</name>
    <dbReference type="NCBI Taxonomy" id="1069815"/>
    <lineage>
        <taxon>Eukaryota</taxon>
        <taxon>Metazoa</taxon>
        <taxon>Spiralia</taxon>
        <taxon>Lophotrochozoa</taxon>
        <taxon>Mollusca</taxon>
        <taxon>Bivalvia</taxon>
        <taxon>Autobranchia</taxon>
        <taxon>Heteroconchia</taxon>
        <taxon>Palaeoheterodonta</taxon>
        <taxon>Unionida</taxon>
        <taxon>Unionoidea</taxon>
        <taxon>Unionidae</taxon>
        <taxon>Unioninae</taxon>
        <taxon>Sinanodonta</taxon>
    </lineage>
</organism>
<dbReference type="AlphaFoldDB" id="A0ABD3WWD6"/>
<comment type="caution">
    <text evidence="1">The sequence shown here is derived from an EMBL/GenBank/DDBJ whole genome shotgun (WGS) entry which is preliminary data.</text>
</comment>
<keyword evidence="3" id="KW-1185">Reference proteome</keyword>
<dbReference type="Proteomes" id="UP001634394">
    <property type="component" value="Unassembled WGS sequence"/>
</dbReference>
<name>A0ABD3WWD6_SINWO</name>